<dbReference type="Proteomes" id="UP000025171">
    <property type="component" value="Unassembled WGS sequence"/>
</dbReference>
<sequence length="227" mass="24692">MRQVHSPLDHQSRLSPAPAFRFHQVVHLLSGDPLGQICESPVQFEERAAFGPVTGNLPDSNPAKWLSDQLVRVASATHGQSIGHRPILVPAPLAALAHSNTAVACDAAIRRTSLCQQEICLEFADAAFAGGVTDYVSRVGLLRRHGFRIAIDMRRSWQTPMNDALRLLVDTIRIDARAIDTNPDLVEIVEVADASGILIVAEHAHWRDGEYLADLGIHAASRPKADA</sequence>
<reference evidence="1 2" key="1">
    <citation type="journal article" date="2014" name="Antonie Van Leeuwenhoek">
        <title>Hyphomonas beringensis sp. nov. and Hyphomonas chukchiensis sp. nov., isolated from surface seawater of the Bering Sea and Chukchi Sea.</title>
        <authorList>
            <person name="Li C."/>
            <person name="Lai Q."/>
            <person name="Li G."/>
            <person name="Dong C."/>
            <person name="Wang J."/>
            <person name="Liao Y."/>
            <person name="Shao Z."/>
        </authorList>
    </citation>
    <scope>NUCLEOTIDE SEQUENCE [LARGE SCALE GENOMIC DNA]</scope>
    <source>
        <strain evidence="1 2">MHS-2</strain>
    </source>
</reference>
<dbReference type="STRING" id="1280950.HJO_04425"/>
<dbReference type="EMBL" id="ARYK01000001">
    <property type="protein sequence ID" value="KCZ94593.1"/>
    <property type="molecule type" value="Genomic_DNA"/>
</dbReference>
<accession>A0A059FVZ2</accession>
<comment type="caution">
    <text evidence="1">The sequence shown here is derived from an EMBL/GenBank/DDBJ whole genome shotgun (WGS) entry which is preliminary data.</text>
</comment>
<dbReference type="AlphaFoldDB" id="A0A059FVZ2"/>
<dbReference type="eggNOG" id="COG2200">
    <property type="taxonomic scope" value="Bacteria"/>
</dbReference>
<dbReference type="OrthoDB" id="7618569at2"/>
<dbReference type="PATRIC" id="fig|1280950.3.peg.900"/>
<organism evidence="1 2">
    <name type="scientific">Hyphomonas johnsonii MHS-2</name>
    <dbReference type="NCBI Taxonomy" id="1280950"/>
    <lineage>
        <taxon>Bacteria</taxon>
        <taxon>Pseudomonadati</taxon>
        <taxon>Pseudomonadota</taxon>
        <taxon>Alphaproteobacteria</taxon>
        <taxon>Hyphomonadales</taxon>
        <taxon>Hyphomonadaceae</taxon>
        <taxon>Hyphomonas</taxon>
    </lineage>
</organism>
<evidence type="ECO:0000313" key="1">
    <source>
        <dbReference type="EMBL" id="KCZ94593.1"/>
    </source>
</evidence>
<dbReference type="Gene3D" id="3.20.20.450">
    <property type="entry name" value="EAL domain"/>
    <property type="match status" value="1"/>
</dbReference>
<evidence type="ECO:0000313" key="2">
    <source>
        <dbReference type="Proteomes" id="UP000025171"/>
    </source>
</evidence>
<name>A0A059FVZ2_9PROT</name>
<keyword evidence="2" id="KW-1185">Reference proteome</keyword>
<dbReference type="InterPro" id="IPR035919">
    <property type="entry name" value="EAL_sf"/>
</dbReference>
<dbReference type="SUPFAM" id="SSF141868">
    <property type="entry name" value="EAL domain-like"/>
    <property type="match status" value="1"/>
</dbReference>
<protein>
    <submittedName>
        <fullName evidence="1">Uncharacterized protein</fullName>
    </submittedName>
</protein>
<dbReference type="RefSeq" id="WP_035613880.1">
    <property type="nucleotide sequence ID" value="NZ_ARYK01000001.1"/>
</dbReference>
<gene>
    <name evidence="1" type="ORF">HJO_04425</name>
</gene>
<proteinExistence type="predicted"/>